<evidence type="ECO:0000256" key="1">
    <source>
        <dbReference type="SAM" id="MobiDB-lite"/>
    </source>
</evidence>
<feature type="region of interest" description="Disordered" evidence="1">
    <location>
        <begin position="179"/>
        <end position="198"/>
    </location>
</feature>
<sequence length="328" mass="36312">MGQMTLYQKSTTLVQEGAYSEQISRTELIMVPRTTHSFCMAFSLARHLLLHIAILLSCWLLLAHGAESPTRVARRMQDVGCAQRCAHVSEMSRCLRISCRRKAMGPLIRFGKRDRGSVEAASGLDLTPAGRLSSQSDDILETLLSRGRDSLSRDASEESDAAAGQALMAPQRLDWPAGESAWYSAPSPRVRSLTSQSSLSRRDDDQLLMWLLRASKNIRHQQTSGDRDNSFPLSQAHGKSSVPEHRGPSDAAEELLVPGAGYWNTEPSPSHRLHNSLSPLTYHDLSGILGKRASSASGSRDWAQSITHPDQQMRRHQRGVLKHLIRFG</sequence>
<gene>
    <name evidence="3" type="ORF">RRG08_030775</name>
</gene>
<proteinExistence type="predicted"/>
<keyword evidence="2" id="KW-1133">Transmembrane helix</keyword>
<feature type="region of interest" description="Disordered" evidence="1">
    <location>
        <begin position="219"/>
        <end position="249"/>
    </location>
</feature>
<keyword evidence="2" id="KW-0812">Transmembrane</keyword>
<protein>
    <submittedName>
        <fullName evidence="3">Uncharacterized protein</fullName>
    </submittedName>
</protein>
<feature type="transmembrane region" description="Helical" evidence="2">
    <location>
        <begin position="48"/>
        <end position="66"/>
    </location>
</feature>
<evidence type="ECO:0000313" key="4">
    <source>
        <dbReference type="Proteomes" id="UP001283361"/>
    </source>
</evidence>
<accession>A0AAE0YFZ8</accession>
<evidence type="ECO:0000256" key="2">
    <source>
        <dbReference type="SAM" id="Phobius"/>
    </source>
</evidence>
<name>A0AAE0YFZ8_9GAST</name>
<organism evidence="3 4">
    <name type="scientific">Elysia crispata</name>
    <name type="common">lettuce slug</name>
    <dbReference type="NCBI Taxonomy" id="231223"/>
    <lineage>
        <taxon>Eukaryota</taxon>
        <taxon>Metazoa</taxon>
        <taxon>Spiralia</taxon>
        <taxon>Lophotrochozoa</taxon>
        <taxon>Mollusca</taxon>
        <taxon>Gastropoda</taxon>
        <taxon>Heterobranchia</taxon>
        <taxon>Euthyneura</taxon>
        <taxon>Panpulmonata</taxon>
        <taxon>Sacoglossa</taxon>
        <taxon>Placobranchoidea</taxon>
        <taxon>Plakobranchidae</taxon>
        <taxon>Elysia</taxon>
    </lineage>
</organism>
<comment type="caution">
    <text evidence="3">The sequence shown here is derived from an EMBL/GenBank/DDBJ whole genome shotgun (WGS) entry which is preliminary data.</text>
</comment>
<keyword evidence="4" id="KW-1185">Reference proteome</keyword>
<dbReference type="AlphaFoldDB" id="A0AAE0YFZ8"/>
<reference evidence="3" key="1">
    <citation type="journal article" date="2023" name="G3 (Bethesda)">
        <title>A reference genome for the long-term kleptoplast-retaining sea slug Elysia crispata morphotype clarki.</title>
        <authorList>
            <person name="Eastman K.E."/>
            <person name="Pendleton A.L."/>
            <person name="Shaikh M.A."/>
            <person name="Suttiyut T."/>
            <person name="Ogas R."/>
            <person name="Tomko P."/>
            <person name="Gavelis G."/>
            <person name="Widhalm J.R."/>
            <person name="Wisecaver J.H."/>
        </authorList>
    </citation>
    <scope>NUCLEOTIDE SEQUENCE</scope>
    <source>
        <strain evidence="3">ECLA1</strain>
    </source>
</reference>
<dbReference type="Proteomes" id="UP001283361">
    <property type="component" value="Unassembled WGS sequence"/>
</dbReference>
<keyword evidence="2" id="KW-0472">Membrane</keyword>
<evidence type="ECO:0000313" key="3">
    <source>
        <dbReference type="EMBL" id="KAK3743653.1"/>
    </source>
</evidence>
<dbReference type="EMBL" id="JAWDGP010006299">
    <property type="protein sequence ID" value="KAK3743653.1"/>
    <property type="molecule type" value="Genomic_DNA"/>
</dbReference>